<evidence type="ECO:0000259" key="9">
    <source>
        <dbReference type="Pfam" id="PF00464"/>
    </source>
</evidence>
<dbReference type="VEuPathDB" id="CryptoDB:Chro.80306"/>
<dbReference type="GO" id="GO:0004372">
    <property type="term" value="F:glycine hydroxymethyltransferase activity"/>
    <property type="evidence" value="ECO:0007669"/>
    <property type="project" value="UniProtKB-EC"/>
</dbReference>
<dbReference type="InterPro" id="IPR001085">
    <property type="entry name" value="Ser_HO-MeTrfase"/>
</dbReference>
<dbReference type="OrthoDB" id="10265628at2759"/>
<dbReference type="GO" id="GO:0019264">
    <property type="term" value="P:glycine biosynthetic process from serine"/>
    <property type="evidence" value="ECO:0007669"/>
    <property type="project" value="InterPro"/>
</dbReference>
<comment type="catalytic activity">
    <reaction evidence="8">
        <text>(6R)-5,10-methylene-5,6,7,8-tetrahydrofolate + glycine + H2O = (6S)-5,6,7,8-tetrahydrofolate + L-serine</text>
        <dbReference type="Rhea" id="RHEA:15481"/>
        <dbReference type="ChEBI" id="CHEBI:15377"/>
        <dbReference type="ChEBI" id="CHEBI:15636"/>
        <dbReference type="ChEBI" id="CHEBI:33384"/>
        <dbReference type="ChEBI" id="CHEBI:57305"/>
        <dbReference type="ChEBI" id="CHEBI:57453"/>
        <dbReference type="EC" id="2.1.2.1"/>
    </reaction>
</comment>
<dbReference type="GO" id="GO:0035999">
    <property type="term" value="P:tetrahydrofolate interconversion"/>
    <property type="evidence" value="ECO:0007669"/>
    <property type="project" value="UniProtKB-UniPathway"/>
</dbReference>
<dbReference type="GO" id="GO:0005739">
    <property type="term" value="C:mitochondrion"/>
    <property type="evidence" value="ECO:0007669"/>
    <property type="project" value="TreeGrafter"/>
</dbReference>
<feature type="modified residue" description="N6-(pyridoxal phosphate)lysine" evidence="7">
    <location>
        <position position="235"/>
    </location>
</feature>
<evidence type="ECO:0000256" key="6">
    <source>
        <dbReference type="ARBA" id="ARBA00022898"/>
    </source>
</evidence>
<name>A0A0S4TK89_CRYHO</name>
<dbReference type="InterPro" id="IPR015422">
    <property type="entry name" value="PyrdxlP-dep_Trfase_small"/>
</dbReference>
<gene>
    <name evidence="10" type="ORF">CHUDEA8_2610</name>
</gene>
<dbReference type="InterPro" id="IPR019798">
    <property type="entry name" value="Ser_HO-MeTrfase_PLP_BS"/>
</dbReference>
<dbReference type="InterPro" id="IPR049943">
    <property type="entry name" value="Ser_HO-MeTrfase-like"/>
</dbReference>
<reference evidence="10" key="1">
    <citation type="submission" date="2015-08" db="EMBL/GenBank/DDBJ databases">
        <authorList>
            <person name="Babu N.S."/>
            <person name="Beckwith C.J."/>
            <person name="Beseler K.G."/>
            <person name="Brison A."/>
            <person name="Carone J.V."/>
            <person name="Caskin T.P."/>
            <person name="Diamond M."/>
            <person name="Durham M.E."/>
            <person name="Foxe J.M."/>
            <person name="Go M."/>
            <person name="Henderson B.A."/>
            <person name="Jones I.B."/>
            <person name="McGettigan J.A."/>
            <person name="Micheletti S.J."/>
            <person name="Nasrallah M.E."/>
            <person name="Ortiz D."/>
            <person name="Piller C.R."/>
            <person name="Privatt S.R."/>
            <person name="Schneider S.L."/>
            <person name="Sharp S."/>
            <person name="Smith T.C."/>
            <person name="Stanton J.D."/>
            <person name="Ullery H.E."/>
            <person name="Wilson R.J."/>
            <person name="Serrano M.G."/>
            <person name="Buck G."/>
            <person name="Lee V."/>
            <person name="Wang Y."/>
            <person name="Carvalho R."/>
            <person name="Voegtly L."/>
            <person name="Shi R."/>
            <person name="Duckworth R."/>
            <person name="Johnson A."/>
            <person name="Loviza R."/>
            <person name="Walstead R."/>
            <person name="Shah Z."/>
            <person name="Kiflezghi M."/>
            <person name="Wade K."/>
            <person name="Ball S.L."/>
            <person name="Bradley K.W."/>
            <person name="Asai D.J."/>
            <person name="Bowman C.A."/>
            <person name="Russell D.A."/>
            <person name="Pope W.H."/>
            <person name="Jacobs-Sera D."/>
            <person name="Hendrix R.W."/>
            <person name="Hatfull G.F."/>
        </authorList>
    </citation>
    <scope>NUCLEOTIDE SEQUENCE [LARGE SCALE GENOMIC DNA]</scope>
</reference>
<keyword evidence="5 8" id="KW-0808">Transferase</keyword>
<dbReference type="EMBL" id="LN877954">
    <property type="protein sequence ID" value="CUV07810.1"/>
    <property type="molecule type" value="Genomic_DNA"/>
</dbReference>
<evidence type="ECO:0000256" key="2">
    <source>
        <dbReference type="ARBA" id="ARBA00004777"/>
    </source>
</evidence>
<dbReference type="PANTHER" id="PTHR11680:SF35">
    <property type="entry name" value="SERINE HYDROXYMETHYLTRANSFERASE 1"/>
    <property type="match status" value="1"/>
</dbReference>
<feature type="domain" description="Serine hydroxymethyltransferase-like" evidence="9">
    <location>
        <begin position="9"/>
        <end position="392"/>
    </location>
</feature>
<dbReference type="VEuPathDB" id="CryptoDB:ChTU502y2012_421g0430"/>
<dbReference type="VEuPathDB" id="CryptoDB:GY17_00000695"/>
<comment type="similarity">
    <text evidence="3 8">Belongs to the SHMT family.</text>
</comment>
<keyword evidence="4 8" id="KW-0554">One-carbon metabolism</keyword>
<accession>A0A0S4TK89</accession>
<dbReference type="GO" id="GO:0030170">
    <property type="term" value="F:pyridoxal phosphate binding"/>
    <property type="evidence" value="ECO:0007669"/>
    <property type="project" value="InterPro"/>
</dbReference>
<comment type="cofactor">
    <cofactor evidence="1 7 8">
        <name>pyridoxal 5'-phosphate</name>
        <dbReference type="ChEBI" id="CHEBI:597326"/>
    </cofactor>
</comment>
<dbReference type="CDD" id="cd00378">
    <property type="entry name" value="SHMT"/>
    <property type="match status" value="1"/>
</dbReference>
<keyword evidence="6 7" id="KW-0663">Pyridoxal phosphate</keyword>
<comment type="function">
    <text evidence="8">Interconversion of serine and glycine.</text>
</comment>
<dbReference type="EC" id="2.1.2.1" evidence="8"/>
<evidence type="ECO:0000313" key="10">
    <source>
        <dbReference type="EMBL" id="CUV07810.1"/>
    </source>
</evidence>
<evidence type="ECO:0000256" key="4">
    <source>
        <dbReference type="ARBA" id="ARBA00022563"/>
    </source>
</evidence>
<evidence type="ECO:0000256" key="8">
    <source>
        <dbReference type="RuleBase" id="RU000585"/>
    </source>
</evidence>
<dbReference type="Proteomes" id="UP000199752">
    <property type="component" value="Chromosome 8"/>
</dbReference>
<dbReference type="VEuPathDB" id="CryptoDB:CHUDEA8_2610"/>
<sequence>MVFLQEKSLKELDPIMYELINEEYDRQINGLEMIASENFVSRGVLDSLSSTFSMFNNDKNMELNSTSTQELLELTNERALKAYGLDPEVWGANVKPHSGSPANFAVLNAVLKPNDRIMGLSLQHGGHLTHGHYTNLKRVNCSSHYFESLPYVTDLEGVIDYDKLEENAILFRPKMIIAGASGYPRMINFKRFRDICDKVKAYLMVDIAHYSGLVVAGKYPSPKDYADFITTTSHKTLRGPRSAIIFYRKEVESKIRVKIDESVSKEIQSSIHFNQVAALCFQLKQVVSASWVKYASRVLESSQLLCKLLEESGIKILTNGTDSHKILIDTRSLNISGAKAEKALEVCEISTSRSSLPCDGRTMNCSGVRLGTAALASRGMELDDFKFVSRIIVEVLTTARDIQKDGETLAEFVSNIKASPAIENIRQTVRKFASSFEFVSIVDKY</sequence>
<dbReference type="Gene3D" id="3.90.1150.10">
    <property type="entry name" value="Aspartate Aminotransferase, domain 1"/>
    <property type="match status" value="1"/>
</dbReference>
<dbReference type="AlphaFoldDB" id="A0A0S4TK89"/>
<evidence type="ECO:0000256" key="7">
    <source>
        <dbReference type="PIRSR" id="PIRSR000412-50"/>
    </source>
</evidence>
<dbReference type="InterPro" id="IPR039429">
    <property type="entry name" value="SHMT-like_dom"/>
</dbReference>
<dbReference type="UniPathway" id="UPA00193"/>
<evidence type="ECO:0000256" key="1">
    <source>
        <dbReference type="ARBA" id="ARBA00001933"/>
    </source>
</evidence>
<dbReference type="Gene3D" id="3.40.640.10">
    <property type="entry name" value="Type I PLP-dependent aspartate aminotransferase-like (Major domain)"/>
    <property type="match status" value="1"/>
</dbReference>
<dbReference type="PANTHER" id="PTHR11680">
    <property type="entry name" value="SERINE HYDROXYMETHYLTRANSFERASE"/>
    <property type="match status" value="1"/>
</dbReference>
<comment type="pathway">
    <text evidence="2 8">One-carbon metabolism; tetrahydrofolate interconversion.</text>
</comment>
<dbReference type="SUPFAM" id="SSF53383">
    <property type="entry name" value="PLP-dependent transferases"/>
    <property type="match status" value="1"/>
</dbReference>
<organism evidence="10">
    <name type="scientific">Cryptosporidium hominis</name>
    <dbReference type="NCBI Taxonomy" id="237895"/>
    <lineage>
        <taxon>Eukaryota</taxon>
        <taxon>Sar</taxon>
        <taxon>Alveolata</taxon>
        <taxon>Apicomplexa</taxon>
        <taxon>Conoidasida</taxon>
        <taxon>Coccidia</taxon>
        <taxon>Eucoccidiorida</taxon>
        <taxon>Eimeriorina</taxon>
        <taxon>Cryptosporidiidae</taxon>
        <taxon>Cryptosporidium</taxon>
    </lineage>
</organism>
<dbReference type="NCBIfam" id="NF000586">
    <property type="entry name" value="PRK00011.1"/>
    <property type="match status" value="1"/>
</dbReference>
<dbReference type="InterPro" id="IPR015424">
    <property type="entry name" value="PyrdxlP-dep_Trfase"/>
</dbReference>
<evidence type="ECO:0000256" key="5">
    <source>
        <dbReference type="ARBA" id="ARBA00022679"/>
    </source>
</evidence>
<dbReference type="Pfam" id="PF00464">
    <property type="entry name" value="SHMT"/>
    <property type="match status" value="1"/>
</dbReference>
<dbReference type="PROSITE" id="PS00096">
    <property type="entry name" value="SHMT"/>
    <property type="match status" value="1"/>
</dbReference>
<proteinExistence type="inferred from homology"/>
<protein>
    <recommendedName>
        <fullName evidence="8">Serine hydroxymethyltransferase</fullName>
        <ecNumber evidence="8">2.1.2.1</ecNumber>
    </recommendedName>
</protein>
<dbReference type="InterPro" id="IPR015421">
    <property type="entry name" value="PyrdxlP-dep_Trfase_major"/>
</dbReference>
<dbReference type="PIRSF" id="PIRSF000412">
    <property type="entry name" value="SHMT"/>
    <property type="match status" value="1"/>
</dbReference>
<evidence type="ECO:0000256" key="3">
    <source>
        <dbReference type="ARBA" id="ARBA00006376"/>
    </source>
</evidence>